<name>A0A8T1RTK3_CARIL</name>
<evidence type="ECO:0000256" key="1">
    <source>
        <dbReference type="SAM" id="Phobius"/>
    </source>
</evidence>
<sequence>MIRSKPNLYAKKLELQSGVKLFPDLLPWLYIWITYLIVGMLPVWELTMSGMIPGCEWRLYGTVGQCFCELNANLFGSRGMTKAAFRDITSS</sequence>
<dbReference type="AlphaFoldDB" id="A0A8T1RTK3"/>
<keyword evidence="1" id="KW-0472">Membrane</keyword>
<reference evidence="3" key="2">
    <citation type="submission" date="2021-01" db="EMBL/GenBank/DDBJ databases">
        <authorList>
            <person name="Lovell J.T."/>
            <person name="Bentley N."/>
            <person name="Bhattarai G."/>
            <person name="Jenkins J.W."/>
            <person name="Sreedasyam A."/>
            <person name="Alarcon Y."/>
            <person name="Bock C."/>
            <person name="Boston L."/>
            <person name="Carlson J."/>
            <person name="Cervantes K."/>
            <person name="Clermont K."/>
            <person name="Krom N."/>
            <person name="Kubenka K."/>
            <person name="Mamidi S."/>
            <person name="Mattison C."/>
            <person name="Monteros M."/>
            <person name="Pisani C."/>
            <person name="Plott C."/>
            <person name="Rajasekar S."/>
            <person name="Rhein H.S."/>
            <person name="Rohla C."/>
            <person name="Song M."/>
            <person name="Hilaire R.S."/>
            <person name="Shu S."/>
            <person name="Wells L."/>
            <person name="Wang X."/>
            <person name="Webber J."/>
            <person name="Heerema R.J."/>
            <person name="Klein P."/>
            <person name="Conner P."/>
            <person name="Grauke L."/>
            <person name="Grimwood J."/>
            <person name="Schmutz J."/>
            <person name="Randall J.J."/>
        </authorList>
    </citation>
    <scope>NUCLEOTIDE SEQUENCE</scope>
    <source>
        <tissue evidence="3">Leaf</tissue>
    </source>
</reference>
<keyword evidence="1" id="KW-1133">Transmembrane helix</keyword>
<proteinExistence type="predicted"/>
<dbReference type="EMBL" id="CM031825">
    <property type="protein sequence ID" value="KAG6734583.1"/>
    <property type="molecule type" value="Genomic_DNA"/>
</dbReference>
<organism evidence="2 4">
    <name type="scientific">Carya illinoinensis</name>
    <name type="common">Pecan</name>
    <dbReference type="NCBI Taxonomy" id="32201"/>
    <lineage>
        <taxon>Eukaryota</taxon>
        <taxon>Viridiplantae</taxon>
        <taxon>Streptophyta</taxon>
        <taxon>Embryophyta</taxon>
        <taxon>Tracheophyta</taxon>
        <taxon>Spermatophyta</taxon>
        <taxon>Magnoliopsida</taxon>
        <taxon>eudicotyledons</taxon>
        <taxon>Gunneridae</taxon>
        <taxon>Pentapetalae</taxon>
        <taxon>rosids</taxon>
        <taxon>fabids</taxon>
        <taxon>Fagales</taxon>
        <taxon>Juglandaceae</taxon>
        <taxon>Carya</taxon>
    </lineage>
</organism>
<keyword evidence="1" id="KW-0812">Transmembrane</keyword>
<feature type="transmembrane region" description="Helical" evidence="1">
    <location>
        <begin position="21"/>
        <end position="44"/>
    </location>
</feature>
<dbReference type="EMBL" id="CM031809">
    <property type="protein sequence ID" value="KAG6669955.1"/>
    <property type="molecule type" value="Genomic_DNA"/>
</dbReference>
<keyword evidence="4" id="KW-1185">Reference proteome</keyword>
<evidence type="ECO:0000313" key="2">
    <source>
        <dbReference type="EMBL" id="KAG6669955.1"/>
    </source>
</evidence>
<gene>
    <name evidence="2" type="ORF">CIPAW_01G278300</name>
    <name evidence="3" type="ORF">I3842_01G279900</name>
</gene>
<evidence type="ECO:0000313" key="4">
    <source>
        <dbReference type="Proteomes" id="UP000811609"/>
    </source>
</evidence>
<accession>A0A8T1RTK3</accession>
<comment type="caution">
    <text evidence="2">The sequence shown here is derived from an EMBL/GenBank/DDBJ whole genome shotgun (WGS) entry which is preliminary data.</text>
</comment>
<reference evidence="2" key="1">
    <citation type="submission" date="2020-12" db="EMBL/GenBank/DDBJ databases">
        <title>WGS assembly of Carya illinoinensis cv. Pawnee.</title>
        <authorList>
            <person name="Platts A."/>
            <person name="Shu S."/>
            <person name="Wright S."/>
            <person name="Barry K."/>
            <person name="Edger P."/>
            <person name="Pires J.C."/>
            <person name="Schmutz J."/>
        </authorList>
    </citation>
    <scope>NUCLEOTIDE SEQUENCE</scope>
    <source>
        <tissue evidence="2">Leaf</tissue>
    </source>
</reference>
<evidence type="ECO:0000313" key="3">
    <source>
        <dbReference type="EMBL" id="KAG6734583.1"/>
    </source>
</evidence>
<dbReference type="Proteomes" id="UP000811609">
    <property type="component" value="Chromosome 1"/>
</dbReference>
<protein>
    <submittedName>
        <fullName evidence="2">Uncharacterized protein</fullName>
    </submittedName>
</protein>
<dbReference type="Proteomes" id="UP000811246">
    <property type="component" value="Chromosome 1"/>
</dbReference>